<keyword evidence="8" id="KW-0269">Exonuclease</keyword>
<dbReference type="Pfam" id="PF21266">
    <property type="entry name" value="S1_RRP4"/>
    <property type="match status" value="1"/>
</dbReference>
<dbReference type="SUPFAM" id="SSF54791">
    <property type="entry name" value="Eukaryotic type KH-domain (KH-domain type I)"/>
    <property type="match status" value="1"/>
</dbReference>
<dbReference type="GO" id="GO:0071038">
    <property type="term" value="P:TRAMP-dependent tRNA surveillance pathway"/>
    <property type="evidence" value="ECO:0007669"/>
    <property type="project" value="TreeGrafter"/>
</dbReference>
<keyword evidence="8" id="KW-0540">Nuclease</keyword>
<keyword evidence="4" id="KW-0694">RNA-binding</keyword>
<comment type="similarity">
    <text evidence="2">Belongs to the RRP4 family.</text>
</comment>
<proteinExistence type="inferred from homology"/>
<dbReference type="InterPro" id="IPR048565">
    <property type="entry name" value="S1_RRP4"/>
</dbReference>
<protein>
    <submittedName>
        <fullName evidence="8">Exosome complex exonuclease RRP4</fullName>
    </submittedName>
</protein>
<reference evidence="8" key="1">
    <citation type="submission" date="2019-05" db="EMBL/GenBank/DDBJ databases">
        <title>Annotation for the trematode Fasciolopsis buski.</title>
        <authorList>
            <person name="Choi Y.-J."/>
        </authorList>
    </citation>
    <scope>NUCLEOTIDE SEQUENCE</scope>
    <source>
        <strain evidence="8">HT</strain>
        <tissue evidence="8">Whole worm</tissue>
    </source>
</reference>
<keyword evidence="8" id="KW-0378">Hydrolase</keyword>
<dbReference type="CDD" id="cd05789">
    <property type="entry name" value="S1_Rrp4"/>
    <property type="match status" value="1"/>
</dbReference>
<dbReference type="OrthoDB" id="1650at2759"/>
<evidence type="ECO:0000256" key="2">
    <source>
        <dbReference type="ARBA" id="ARBA00009155"/>
    </source>
</evidence>
<evidence type="ECO:0000313" key="9">
    <source>
        <dbReference type="Proteomes" id="UP000728185"/>
    </source>
</evidence>
<evidence type="ECO:0000256" key="1">
    <source>
        <dbReference type="ARBA" id="ARBA00004123"/>
    </source>
</evidence>
<comment type="subcellular location">
    <subcellularLocation>
        <location evidence="1">Nucleus</location>
    </subcellularLocation>
</comment>
<dbReference type="PANTHER" id="PTHR21321:SF4">
    <property type="entry name" value="EXOSOME COMPLEX COMPONENT RRP4"/>
    <property type="match status" value="1"/>
</dbReference>
<dbReference type="Pfam" id="PF15985">
    <property type="entry name" value="KH_6"/>
    <property type="match status" value="1"/>
</dbReference>
<comment type="caution">
    <text evidence="8">The sequence shown here is derived from an EMBL/GenBank/DDBJ whole genome shotgun (WGS) entry which is preliminary data.</text>
</comment>
<dbReference type="InterPro" id="IPR036612">
    <property type="entry name" value="KH_dom_type_1_sf"/>
</dbReference>
<feature type="region of interest" description="Disordered" evidence="5">
    <location>
        <begin position="354"/>
        <end position="389"/>
    </location>
</feature>
<dbReference type="Gene3D" id="2.40.50.100">
    <property type="match status" value="1"/>
</dbReference>
<organism evidence="8 9">
    <name type="scientific">Fasciolopsis buskii</name>
    <dbReference type="NCBI Taxonomy" id="27845"/>
    <lineage>
        <taxon>Eukaryota</taxon>
        <taxon>Metazoa</taxon>
        <taxon>Spiralia</taxon>
        <taxon>Lophotrochozoa</taxon>
        <taxon>Platyhelminthes</taxon>
        <taxon>Trematoda</taxon>
        <taxon>Digenea</taxon>
        <taxon>Plagiorchiida</taxon>
        <taxon>Echinostomata</taxon>
        <taxon>Echinostomatoidea</taxon>
        <taxon>Fasciolidae</taxon>
        <taxon>Fasciolopsis</taxon>
    </lineage>
</organism>
<dbReference type="GO" id="GO:0071034">
    <property type="term" value="P:CUT catabolic process"/>
    <property type="evidence" value="ECO:0007669"/>
    <property type="project" value="TreeGrafter"/>
</dbReference>
<evidence type="ECO:0000256" key="4">
    <source>
        <dbReference type="ARBA" id="ARBA00022884"/>
    </source>
</evidence>
<name>A0A8E0S0Y9_9TREM</name>
<evidence type="ECO:0000259" key="7">
    <source>
        <dbReference type="Pfam" id="PF21266"/>
    </source>
</evidence>
<dbReference type="GO" id="GO:0000467">
    <property type="term" value="P:exonucleolytic trimming to generate mature 3'-end of 5.8S rRNA from tricistronic rRNA transcript (SSU-rRNA, 5.8S rRNA, LSU-rRNA)"/>
    <property type="evidence" value="ECO:0007669"/>
    <property type="project" value="TreeGrafter"/>
</dbReference>
<dbReference type="GO" id="GO:0004527">
    <property type="term" value="F:exonuclease activity"/>
    <property type="evidence" value="ECO:0007669"/>
    <property type="project" value="UniProtKB-KW"/>
</dbReference>
<accession>A0A8E0S0Y9</accession>
<dbReference type="EMBL" id="LUCM01004027">
    <property type="protein sequence ID" value="KAA0194943.1"/>
    <property type="molecule type" value="Genomic_DNA"/>
</dbReference>
<dbReference type="AlphaFoldDB" id="A0A8E0S0Y9"/>
<evidence type="ECO:0000313" key="8">
    <source>
        <dbReference type="EMBL" id="KAA0194943.1"/>
    </source>
</evidence>
<sequence>MPVCMYPAVIAPERNIPNYVAHGESVSGLGVRQGSAVVPGEMIFSSGANLITGHGTYRDMDVDMIVEQWKSVKTNDNQPSAADEAMRNAPMRTSLTGRVRIVNKLVYVEPPKARYSGNVGDTVVGRIVERPVDISLLFALLLPSTKVEQRRWKVDVNSALFGNLALANVKLPGGELRRKSEDDERAMRSFMKEGDVIVAEVHEVYKDGTLQLHMPGTRTGKLGGGCFLRIPPSLVKRQKIHRHRLAIRRNLSPSSSSSSDPGVAGVIHVGLILGCNGYVWIGPARAMDIGLGLTAATESTGDPLATEAGRLEYLLERLAVSRVRNCVLALTQNGMPVWETSVLTACEASWFTEQPEDVDEEMEDEEEDANQHRQALSSSTAKSDPVRRHRNRIARLLRPDFSRRLVSLVRAKIGSVG</sequence>
<dbReference type="Gene3D" id="2.40.50.140">
    <property type="entry name" value="Nucleic acid-binding proteins"/>
    <property type="match status" value="1"/>
</dbReference>
<dbReference type="InterPro" id="IPR012340">
    <property type="entry name" value="NA-bd_OB-fold"/>
</dbReference>
<dbReference type="InterPro" id="IPR004088">
    <property type="entry name" value="KH_dom_type_1"/>
</dbReference>
<feature type="compositionally biased region" description="Acidic residues" evidence="5">
    <location>
        <begin position="354"/>
        <end position="368"/>
    </location>
</feature>
<dbReference type="Proteomes" id="UP000728185">
    <property type="component" value="Unassembled WGS sequence"/>
</dbReference>
<keyword evidence="9" id="KW-1185">Reference proteome</keyword>
<dbReference type="GO" id="GO:0000176">
    <property type="term" value="C:nuclear exosome (RNase complex)"/>
    <property type="evidence" value="ECO:0007669"/>
    <property type="project" value="TreeGrafter"/>
</dbReference>
<gene>
    <name evidence="8" type="ORF">FBUS_05899</name>
</gene>
<dbReference type="GO" id="GO:0003723">
    <property type="term" value="F:RNA binding"/>
    <property type="evidence" value="ECO:0007669"/>
    <property type="project" value="UniProtKB-KW"/>
</dbReference>
<dbReference type="CDD" id="cd22525">
    <property type="entry name" value="KH-I_Rrp4_eukar"/>
    <property type="match status" value="1"/>
</dbReference>
<dbReference type="SUPFAM" id="SSF50249">
    <property type="entry name" value="Nucleic acid-binding proteins"/>
    <property type="match status" value="1"/>
</dbReference>
<feature type="compositionally biased region" description="Polar residues" evidence="5">
    <location>
        <begin position="372"/>
        <end position="382"/>
    </location>
</feature>
<evidence type="ECO:0000256" key="3">
    <source>
        <dbReference type="ARBA" id="ARBA00022835"/>
    </source>
</evidence>
<keyword evidence="3" id="KW-0271">Exosome</keyword>
<dbReference type="PANTHER" id="PTHR21321">
    <property type="entry name" value="PNAS-3 RELATED"/>
    <property type="match status" value="1"/>
</dbReference>
<dbReference type="GO" id="GO:0034475">
    <property type="term" value="P:U4 snRNA 3'-end processing"/>
    <property type="evidence" value="ECO:0007669"/>
    <property type="project" value="TreeGrafter"/>
</dbReference>
<dbReference type="GO" id="GO:0000177">
    <property type="term" value="C:cytoplasmic exosome (RNase complex)"/>
    <property type="evidence" value="ECO:0007669"/>
    <property type="project" value="TreeGrafter"/>
</dbReference>
<dbReference type="GO" id="GO:0071035">
    <property type="term" value="P:nuclear polyadenylation-dependent rRNA catabolic process"/>
    <property type="evidence" value="ECO:0007669"/>
    <property type="project" value="TreeGrafter"/>
</dbReference>
<dbReference type="GO" id="GO:0071051">
    <property type="term" value="P:poly(A)-dependent snoRNA 3'-end processing"/>
    <property type="evidence" value="ECO:0007669"/>
    <property type="project" value="TreeGrafter"/>
</dbReference>
<evidence type="ECO:0000259" key="6">
    <source>
        <dbReference type="Pfam" id="PF15985"/>
    </source>
</evidence>
<feature type="domain" description="RRP4 S1" evidence="7">
    <location>
        <begin position="145"/>
        <end position="203"/>
    </location>
</feature>
<dbReference type="InterPro" id="IPR026699">
    <property type="entry name" value="Exosome_RNA_bind1/RRP40/RRP4"/>
</dbReference>
<evidence type="ECO:0000256" key="5">
    <source>
        <dbReference type="SAM" id="MobiDB-lite"/>
    </source>
</evidence>
<feature type="domain" description="K Homology" evidence="6">
    <location>
        <begin position="225"/>
        <end position="284"/>
    </location>
</feature>